<protein>
    <submittedName>
        <fullName evidence="2">Uncharacterized protein</fullName>
    </submittedName>
</protein>
<proteinExistence type="predicted"/>
<comment type="caution">
    <text evidence="2">The sequence shown here is derived from an EMBL/GenBank/DDBJ whole genome shotgun (WGS) entry which is preliminary data.</text>
</comment>
<evidence type="ECO:0000313" key="2">
    <source>
        <dbReference type="EMBL" id="CAK9045949.1"/>
    </source>
</evidence>
<gene>
    <name evidence="1" type="ORF">CCMP2556_LOCUS23921</name>
    <name evidence="2" type="ORF">CCMP2556_LOCUS23928</name>
</gene>
<evidence type="ECO:0000313" key="1">
    <source>
        <dbReference type="EMBL" id="CAK9045936.1"/>
    </source>
</evidence>
<keyword evidence="3" id="KW-1185">Reference proteome</keyword>
<accession>A0ABP0M5B4</accession>
<dbReference type="EMBL" id="CAXAMN010015535">
    <property type="protein sequence ID" value="CAK9045936.1"/>
    <property type="molecule type" value="Genomic_DNA"/>
</dbReference>
<evidence type="ECO:0000313" key="3">
    <source>
        <dbReference type="Proteomes" id="UP001642484"/>
    </source>
</evidence>
<dbReference type="EMBL" id="CAXAMN010015546">
    <property type="protein sequence ID" value="CAK9045949.1"/>
    <property type="molecule type" value="Genomic_DNA"/>
</dbReference>
<sequence>MEKTMAKCAKHGAAAQMLTAYNTIPFDLDDLFRTVETCYNDSTCQLVEKVENQANLFAKNILAMKLPKYNDDSNIEEHEKDKQLLSCQKVAEASNLVSKIKSFLAAVQKCCVEIAGLEPDMSEVKDALDIGRLFVYSFTVVTILHSPLWKTVTPEAVNKKDSRAARLVEDLNFALKSVKNDRIALPDSLLARSTEMLKRAGIEVDSGQ</sequence>
<name>A0ABP0M5B4_9DINO</name>
<reference evidence="2 3" key="1">
    <citation type="submission" date="2024-02" db="EMBL/GenBank/DDBJ databases">
        <authorList>
            <person name="Chen Y."/>
            <person name="Shah S."/>
            <person name="Dougan E. K."/>
            <person name="Thang M."/>
            <person name="Chan C."/>
        </authorList>
    </citation>
    <scope>NUCLEOTIDE SEQUENCE [LARGE SCALE GENOMIC DNA]</scope>
</reference>
<organism evidence="2 3">
    <name type="scientific">Durusdinium trenchii</name>
    <dbReference type="NCBI Taxonomy" id="1381693"/>
    <lineage>
        <taxon>Eukaryota</taxon>
        <taxon>Sar</taxon>
        <taxon>Alveolata</taxon>
        <taxon>Dinophyceae</taxon>
        <taxon>Suessiales</taxon>
        <taxon>Symbiodiniaceae</taxon>
        <taxon>Durusdinium</taxon>
    </lineage>
</organism>
<dbReference type="Proteomes" id="UP001642484">
    <property type="component" value="Unassembled WGS sequence"/>
</dbReference>